<dbReference type="SUPFAM" id="SSF51735">
    <property type="entry name" value="NAD(P)-binding Rossmann-fold domains"/>
    <property type="match status" value="1"/>
</dbReference>
<protein>
    <submittedName>
        <fullName evidence="5">Polysaccharide biosynthesis protein</fullName>
    </submittedName>
</protein>
<dbReference type="Pfam" id="PF13727">
    <property type="entry name" value="CoA_binding_3"/>
    <property type="match status" value="1"/>
</dbReference>
<name>A0A6I0F950_9FIRM</name>
<feature type="region of interest" description="Disordered" evidence="2">
    <location>
        <begin position="689"/>
        <end position="709"/>
    </location>
</feature>
<dbReference type="Proteomes" id="UP000468766">
    <property type="component" value="Unassembled WGS sequence"/>
</dbReference>
<reference evidence="5 6" key="1">
    <citation type="submission" date="2019-10" db="EMBL/GenBank/DDBJ databases">
        <title>Whole-genome sequence of the extremophile Heliorestis acidaminivorans DSM 24790.</title>
        <authorList>
            <person name="Kyndt J.A."/>
            <person name="Meyer T.E."/>
        </authorList>
    </citation>
    <scope>NUCLEOTIDE SEQUENCE [LARGE SCALE GENOMIC DNA]</scope>
    <source>
        <strain evidence="5 6">DSM 24790</strain>
    </source>
</reference>
<comment type="similarity">
    <text evidence="1">Belongs to the polysaccharide synthase family.</text>
</comment>
<comment type="caution">
    <text evidence="5">The sequence shown here is derived from an EMBL/GenBank/DDBJ whole genome shotgun (WGS) entry which is preliminary data.</text>
</comment>
<dbReference type="Pfam" id="PF02719">
    <property type="entry name" value="Polysacc_synt_2"/>
    <property type="match status" value="2"/>
</dbReference>
<evidence type="ECO:0000259" key="4">
    <source>
        <dbReference type="Pfam" id="PF02719"/>
    </source>
</evidence>
<dbReference type="OrthoDB" id="9803111at2"/>
<feature type="transmembrane region" description="Helical" evidence="3">
    <location>
        <begin position="34"/>
        <end position="53"/>
    </location>
</feature>
<dbReference type="AlphaFoldDB" id="A0A6I0F950"/>
<dbReference type="Gene3D" id="3.40.50.720">
    <property type="entry name" value="NAD(P)-binding Rossmann-like Domain"/>
    <property type="match status" value="3"/>
</dbReference>
<keyword evidence="6" id="KW-1185">Reference proteome</keyword>
<dbReference type="InterPro" id="IPR036291">
    <property type="entry name" value="NAD(P)-bd_dom_sf"/>
</dbReference>
<sequence>MIVDAFIVSLALLFAYFLRFEMVIPAKEWTNISFFLPWGILILLTSFVTFRVYATIWRYTSVPDLWTIGKAVTVAFTGLAAVDYFTPNSTIPRSVMIMAWFFTTAGIGASRLGWRIYCEMITGQKIHRNGTIQRTLIVGAGDGGVMVARELFQAPSSLKPIGFIDDDPIKKGKSILGLKVLGTTKEIESIVESEGIKEIIIAMPSVPGAVVREIVEQCKKTGARLQILPALHELMSGKVSVNHLRNVEVEDLLRREPVKTDINQIAGYLKGKKVLITGAGGSIGSELCRQALRVNPKEIILIGQGENSIHNIEQELRSLLSSDTNGQVYGKNSHAYDQYSQTNNKESCIIHSYIVDIKNQQTVNKIFAEHQPEVVFHAAAHKHVPLMEKQPEEAVKNNAWGTKILAQLAVEHKVERFVMISTDKAVNPTNAMGASKRFAEIIVQHYAKHNKSYHGKSQTGLTPSQEKGNTIITESQAQAQFQSQAQSLSESQTRFAVVRFGNVLGSRGSVIPIFKKQIAQGGPVTVTHPEMIRYFMTIPEAVTLVLQAGALSEGGEIFVLDMGTPVKITDLATDLIRLSGLTPGKDIKIEYSGIRPGEKLYEELSHSGENLEKTEHNRIMRIAQCAKAYEGSYEPIEKLLEMREESMYHLSRQEAIQWLEGVNPTYHHQSTTATISKAELKKPDKVIALQPDEGEWSSKKSGKKGAFAV</sequence>
<organism evidence="5 6">
    <name type="scientific">Heliorestis acidaminivorans</name>
    <dbReference type="NCBI Taxonomy" id="553427"/>
    <lineage>
        <taxon>Bacteria</taxon>
        <taxon>Bacillati</taxon>
        <taxon>Bacillota</taxon>
        <taxon>Clostridia</taxon>
        <taxon>Eubacteriales</taxon>
        <taxon>Heliobacteriaceae</taxon>
        <taxon>Heliorestis</taxon>
    </lineage>
</organism>
<evidence type="ECO:0000256" key="3">
    <source>
        <dbReference type="SAM" id="Phobius"/>
    </source>
</evidence>
<dbReference type="InterPro" id="IPR051203">
    <property type="entry name" value="Polysaccharide_Synthase-Rel"/>
</dbReference>
<feature type="transmembrane region" description="Helical" evidence="3">
    <location>
        <begin position="6"/>
        <end position="22"/>
    </location>
</feature>
<dbReference type="InterPro" id="IPR003869">
    <property type="entry name" value="Polysac_CapD-like"/>
</dbReference>
<evidence type="ECO:0000313" key="6">
    <source>
        <dbReference type="Proteomes" id="UP000468766"/>
    </source>
</evidence>
<dbReference type="CDD" id="cd05237">
    <property type="entry name" value="UDP_invert_4-6DH_SDR_e"/>
    <property type="match status" value="1"/>
</dbReference>
<keyword evidence="3" id="KW-0812">Transmembrane</keyword>
<evidence type="ECO:0000256" key="1">
    <source>
        <dbReference type="ARBA" id="ARBA00007430"/>
    </source>
</evidence>
<keyword evidence="3" id="KW-1133">Transmembrane helix</keyword>
<feature type="domain" description="Polysaccharide biosynthesis protein CapD-like" evidence="4">
    <location>
        <begin position="274"/>
        <end position="452"/>
    </location>
</feature>
<evidence type="ECO:0000256" key="2">
    <source>
        <dbReference type="SAM" id="MobiDB-lite"/>
    </source>
</evidence>
<dbReference type="PANTHER" id="PTHR43318">
    <property type="entry name" value="UDP-N-ACETYLGLUCOSAMINE 4,6-DEHYDRATASE"/>
    <property type="match status" value="1"/>
</dbReference>
<dbReference type="EMBL" id="WBXO01000002">
    <property type="protein sequence ID" value="KAB2953948.1"/>
    <property type="molecule type" value="Genomic_DNA"/>
</dbReference>
<dbReference type="PANTHER" id="PTHR43318:SF1">
    <property type="entry name" value="POLYSACCHARIDE BIOSYNTHESIS PROTEIN EPSC-RELATED"/>
    <property type="match status" value="1"/>
</dbReference>
<feature type="domain" description="Polysaccharide biosynthesis protein CapD-like" evidence="4">
    <location>
        <begin position="477"/>
        <end position="623"/>
    </location>
</feature>
<dbReference type="InterPro" id="IPR029063">
    <property type="entry name" value="SAM-dependent_MTases_sf"/>
</dbReference>
<gene>
    <name evidence="5" type="ORF">F9B85_03915</name>
</gene>
<evidence type="ECO:0000313" key="5">
    <source>
        <dbReference type="EMBL" id="KAB2953948.1"/>
    </source>
</evidence>
<feature type="transmembrane region" description="Helical" evidence="3">
    <location>
        <begin position="65"/>
        <end position="85"/>
    </location>
</feature>
<proteinExistence type="inferred from homology"/>
<dbReference type="SUPFAM" id="SSF53335">
    <property type="entry name" value="S-adenosyl-L-methionine-dependent methyltransferases"/>
    <property type="match status" value="1"/>
</dbReference>
<keyword evidence="3" id="KW-0472">Membrane</keyword>
<accession>A0A6I0F950</accession>